<reference evidence="1" key="1">
    <citation type="journal article" date="2023" name="Mol. Phylogenet. Evol.">
        <title>Genome-scale phylogeny and comparative genomics of the fungal order Sordariales.</title>
        <authorList>
            <person name="Hensen N."/>
            <person name="Bonometti L."/>
            <person name="Westerberg I."/>
            <person name="Brannstrom I.O."/>
            <person name="Guillou S."/>
            <person name="Cros-Aarteil S."/>
            <person name="Calhoun S."/>
            <person name="Haridas S."/>
            <person name="Kuo A."/>
            <person name="Mondo S."/>
            <person name="Pangilinan J."/>
            <person name="Riley R."/>
            <person name="LaButti K."/>
            <person name="Andreopoulos B."/>
            <person name="Lipzen A."/>
            <person name="Chen C."/>
            <person name="Yan M."/>
            <person name="Daum C."/>
            <person name="Ng V."/>
            <person name="Clum A."/>
            <person name="Steindorff A."/>
            <person name="Ohm R.A."/>
            <person name="Martin F."/>
            <person name="Silar P."/>
            <person name="Natvig D.O."/>
            <person name="Lalanne C."/>
            <person name="Gautier V."/>
            <person name="Ament-Velasquez S.L."/>
            <person name="Kruys A."/>
            <person name="Hutchinson M.I."/>
            <person name="Powell A.J."/>
            <person name="Barry K."/>
            <person name="Miller A.N."/>
            <person name="Grigoriev I.V."/>
            <person name="Debuchy R."/>
            <person name="Gladieux P."/>
            <person name="Hiltunen Thoren M."/>
            <person name="Johannesson H."/>
        </authorList>
    </citation>
    <scope>NUCLEOTIDE SEQUENCE</scope>
    <source>
        <strain evidence="1">CBS 532.94</strain>
    </source>
</reference>
<evidence type="ECO:0000313" key="1">
    <source>
        <dbReference type="EMBL" id="KAK4242090.1"/>
    </source>
</evidence>
<organism evidence="1 2">
    <name type="scientific">Achaetomium macrosporum</name>
    <dbReference type="NCBI Taxonomy" id="79813"/>
    <lineage>
        <taxon>Eukaryota</taxon>
        <taxon>Fungi</taxon>
        <taxon>Dikarya</taxon>
        <taxon>Ascomycota</taxon>
        <taxon>Pezizomycotina</taxon>
        <taxon>Sordariomycetes</taxon>
        <taxon>Sordariomycetidae</taxon>
        <taxon>Sordariales</taxon>
        <taxon>Chaetomiaceae</taxon>
        <taxon>Achaetomium</taxon>
    </lineage>
</organism>
<dbReference type="EMBL" id="MU860012">
    <property type="protein sequence ID" value="KAK4242090.1"/>
    <property type="molecule type" value="Genomic_DNA"/>
</dbReference>
<keyword evidence="2" id="KW-1185">Reference proteome</keyword>
<accession>A0AAN7HHC6</accession>
<evidence type="ECO:0000313" key="2">
    <source>
        <dbReference type="Proteomes" id="UP001303760"/>
    </source>
</evidence>
<evidence type="ECO:0008006" key="3">
    <source>
        <dbReference type="Google" id="ProtNLM"/>
    </source>
</evidence>
<name>A0AAN7HHC6_9PEZI</name>
<sequence>MADSDMFVKTVITPEIHDLAHSVTTSPVLNFVLFGTTESGSRSYFQAVLKLYDRRFGVGLRDYRYTHVPHTAEREAAYQSFVRQGKMGPFLRGLDERDKEDHIVMPVCQTLDNTDPEYSAKFEAALWRECEDNFNRETEAYERLKDLQGRTIPRMYAHVRVMLQASDVPQDLLNSPETARYFEVKGVLLQFIPGYTLSHLPTSPLAPPEPEKWQAIIQAAVDAVHEIGRRGVLHRSAAPHNVVVNSRTQTPYIVDFANCDFKDRMIKLWKEIGRLDDDDDGEIEYWENVVTQNNEQAIGGLMAARLQRAKGVKLDIKYPDCDRILRDLKRSRGVEFDPDSDSVWKILHF</sequence>
<dbReference type="InterPro" id="IPR011009">
    <property type="entry name" value="Kinase-like_dom_sf"/>
</dbReference>
<dbReference type="Gene3D" id="1.10.510.10">
    <property type="entry name" value="Transferase(Phosphotransferase) domain 1"/>
    <property type="match status" value="1"/>
</dbReference>
<protein>
    <recommendedName>
        <fullName evidence="3">Protein kinase domain-containing protein</fullName>
    </recommendedName>
</protein>
<dbReference type="Proteomes" id="UP001303760">
    <property type="component" value="Unassembled WGS sequence"/>
</dbReference>
<proteinExistence type="predicted"/>
<reference evidence="1" key="2">
    <citation type="submission" date="2023-05" db="EMBL/GenBank/DDBJ databases">
        <authorList>
            <consortium name="Lawrence Berkeley National Laboratory"/>
            <person name="Steindorff A."/>
            <person name="Hensen N."/>
            <person name="Bonometti L."/>
            <person name="Westerberg I."/>
            <person name="Brannstrom I.O."/>
            <person name="Guillou S."/>
            <person name="Cros-Aarteil S."/>
            <person name="Calhoun S."/>
            <person name="Haridas S."/>
            <person name="Kuo A."/>
            <person name="Mondo S."/>
            <person name="Pangilinan J."/>
            <person name="Riley R."/>
            <person name="Labutti K."/>
            <person name="Andreopoulos B."/>
            <person name="Lipzen A."/>
            <person name="Chen C."/>
            <person name="Yanf M."/>
            <person name="Daum C."/>
            <person name="Ng V."/>
            <person name="Clum A."/>
            <person name="Ohm R."/>
            <person name="Martin F."/>
            <person name="Silar P."/>
            <person name="Natvig D."/>
            <person name="Lalanne C."/>
            <person name="Gautier V."/>
            <person name="Ament-Velasquez S.L."/>
            <person name="Kruys A."/>
            <person name="Hutchinson M.I."/>
            <person name="Powell A.J."/>
            <person name="Barry K."/>
            <person name="Miller A.N."/>
            <person name="Grigoriev I.V."/>
            <person name="Debuchy R."/>
            <person name="Gladieux P."/>
            <person name="Thoren M.H."/>
            <person name="Johannesson H."/>
        </authorList>
    </citation>
    <scope>NUCLEOTIDE SEQUENCE</scope>
    <source>
        <strain evidence="1">CBS 532.94</strain>
    </source>
</reference>
<dbReference type="SUPFAM" id="SSF56112">
    <property type="entry name" value="Protein kinase-like (PK-like)"/>
    <property type="match status" value="1"/>
</dbReference>
<dbReference type="AlphaFoldDB" id="A0AAN7HHC6"/>
<comment type="caution">
    <text evidence="1">The sequence shown here is derived from an EMBL/GenBank/DDBJ whole genome shotgun (WGS) entry which is preliminary data.</text>
</comment>
<gene>
    <name evidence="1" type="ORF">C8A03DRAFT_40512</name>
</gene>